<organism evidence="1 2">
    <name type="scientific">Ambrosiozyma monospora</name>
    <name type="common">Yeast</name>
    <name type="synonym">Endomycopsis monosporus</name>
    <dbReference type="NCBI Taxonomy" id="43982"/>
    <lineage>
        <taxon>Eukaryota</taxon>
        <taxon>Fungi</taxon>
        <taxon>Dikarya</taxon>
        <taxon>Ascomycota</taxon>
        <taxon>Saccharomycotina</taxon>
        <taxon>Pichiomycetes</taxon>
        <taxon>Pichiales</taxon>
        <taxon>Pichiaceae</taxon>
        <taxon>Ambrosiozyma</taxon>
    </lineage>
</organism>
<comment type="caution">
    <text evidence="1">The sequence shown here is derived from an EMBL/GenBank/DDBJ whole genome shotgun (WGS) entry which is preliminary data.</text>
</comment>
<dbReference type="Proteomes" id="UP001165064">
    <property type="component" value="Unassembled WGS sequence"/>
</dbReference>
<sequence>MFLAEPENTELDELEDWLISVSKDKLIKLWDLKARQCVETHVAHSGECWALSLNTSKELCFTTGMENQLKVWSIDLNNEENRIIELGTYEKKSKARGSNIEFKNTSQGEFFFVSNADKTVELFRLRTDKELAKVITKRTARLKKDKGMSDEEIEQSLKESKVNIKQ</sequence>
<protein>
    <submittedName>
        <fullName evidence="1">Unnamed protein product</fullName>
    </submittedName>
</protein>
<keyword evidence="2" id="KW-1185">Reference proteome</keyword>
<gene>
    <name evidence="1" type="ORF">Amon02_001255400</name>
</gene>
<reference evidence="1" key="1">
    <citation type="submission" date="2023-04" db="EMBL/GenBank/DDBJ databases">
        <title>Ambrosiozyma monospora NBRC 10751.</title>
        <authorList>
            <person name="Ichikawa N."/>
            <person name="Sato H."/>
            <person name="Tonouchi N."/>
        </authorList>
    </citation>
    <scope>NUCLEOTIDE SEQUENCE</scope>
    <source>
        <strain evidence="1">NBRC 10751</strain>
    </source>
</reference>
<proteinExistence type="predicted"/>
<dbReference type="EMBL" id="BSXS01014855">
    <property type="protein sequence ID" value="GMF06073.1"/>
    <property type="molecule type" value="Genomic_DNA"/>
</dbReference>
<name>A0ACB5UA78_AMBMO</name>
<accession>A0ACB5UA78</accession>
<evidence type="ECO:0000313" key="1">
    <source>
        <dbReference type="EMBL" id="GMF06073.1"/>
    </source>
</evidence>
<evidence type="ECO:0000313" key="2">
    <source>
        <dbReference type="Proteomes" id="UP001165064"/>
    </source>
</evidence>